<evidence type="ECO:0000256" key="2">
    <source>
        <dbReference type="SAM" id="MobiDB-lite"/>
    </source>
</evidence>
<evidence type="ECO:0000313" key="4">
    <source>
        <dbReference type="EMBL" id="KAJ8715832.1"/>
    </source>
</evidence>
<dbReference type="PANTHER" id="PTHR24036:SF13">
    <property type="entry name" value="PROTEIN SKELETOR, ISOFORMS D_E"/>
    <property type="match status" value="1"/>
</dbReference>
<organism evidence="4 5">
    <name type="scientific">Mythimna separata</name>
    <name type="common">Oriental armyworm</name>
    <name type="synonym">Pseudaletia separata</name>
    <dbReference type="NCBI Taxonomy" id="271217"/>
    <lineage>
        <taxon>Eukaryota</taxon>
        <taxon>Metazoa</taxon>
        <taxon>Ecdysozoa</taxon>
        <taxon>Arthropoda</taxon>
        <taxon>Hexapoda</taxon>
        <taxon>Insecta</taxon>
        <taxon>Pterygota</taxon>
        <taxon>Neoptera</taxon>
        <taxon>Endopterygota</taxon>
        <taxon>Lepidoptera</taxon>
        <taxon>Glossata</taxon>
        <taxon>Ditrysia</taxon>
        <taxon>Noctuoidea</taxon>
        <taxon>Noctuidae</taxon>
        <taxon>Noctuinae</taxon>
        <taxon>Hadenini</taxon>
        <taxon>Mythimna</taxon>
    </lineage>
</organism>
<accession>A0AAD8DQG3</accession>
<dbReference type="AlphaFoldDB" id="A0AAD8DQG3"/>
<dbReference type="InterPro" id="IPR052126">
    <property type="entry name" value="Spindle_Org/Thrombomodulin"/>
</dbReference>
<feature type="domain" description="DM13" evidence="3">
    <location>
        <begin position="79"/>
        <end position="189"/>
    </location>
</feature>
<evidence type="ECO:0000313" key="5">
    <source>
        <dbReference type="Proteomes" id="UP001231518"/>
    </source>
</evidence>
<proteinExistence type="predicted"/>
<dbReference type="EMBL" id="JARGEI010000018">
    <property type="protein sequence ID" value="KAJ8715832.1"/>
    <property type="molecule type" value="Genomic_DNA"/>
</dbReference>
<reference evidence="4" key="1">
    <citation type="submission" date="2023-03" db="EMBL/GenBank/DDBJ databases">
        <title>Chromosome-level genomes of two armyworms, Mythimna separata and Mythimna loreyi, provide insights into the biosynthesis and reception of sex pheromones.</title>
        <authorList>
            <person name="Zhao H."/>
        </authorList>
    </citation>
    <scope>NUCLEOTIDE SEQUENCE</scope>
    <source>
        <strain evidence="4">BeijingLab</strain>
        <tissue evidence="4">Pupa</tissue>
    </source>
</reference>
<dbReference type="SMART" id="SM00686">
    <property type="entry name" value="DM13"/>
    <property type="match status" value="1"/>
</dbReference>
<dbReference type="PROSITE" id="PS51549">
    <property type="entry name" value="DM13"/>
    <property type="match status" value="2"/>
</dbReference>
<evidence type="ECO:0000259" key="3">
    <source>
        <dbReference type="PROSITE" id="PS51549"/>
    </source>
</evidence>
<dbReference type="Pfam" id="PF10517">
    <property type="entry name" value="DM13"/>
    <property type="match status" value="1"/>
</dbReference>
<evidence type="ECO:0000256" key="1">
    <source>
        <dbReference type="ARBA" id="ARBA00022737"/>
    </source>
</evidence>
<feature type="domain" description="DM13" evidence="3">
    <location>
        <begin position="342"/>
        <end position="449"/>
    </location>
</feature>
<protein>
    <recommendedName>
        <fullName evidence="3">DM13 domain-containing protein</fullName>
    </recommendedName>
</protein>
<keyword evidence="5" id="KW-1185">Reference proteome</keyword>
<dbReference type="Proteomes" id="UP001231518">
    <property type="component" value="Chromosome 24"/>
</dbReference>
<sequence>MRGAERDAGGGRVGRGTRNKSVGAARARAVPARQQLCTHAPPAPRVSLALVSRLAMSPAAAIALLLLLGGASAQVRYFGKELGPLASLQHGVRGRVFAVDSRTLYLQDFHYDGEGPAAYFYVGTSGSPSSSAAGATRLRDERGGVGPLRRYAGEGLTLSLPDGKTLKDYRWFAVYCDEYSVNFGDVSLPRDAEYPRPAKVAALRGVHGVSSDPVVVVDAQTLLVPNFSYDGEAPGMYLVSDAQYPRPAKVAALRGVHGVSSDPVVVVDAQTLLVPNFSYDGEAPGMYLVSDAQYPRPAKVAALRGVHGVSSDPVVVVDAQTLLVPNFSYDGEAPGMYLVSDAQYPRPAKVAALRGVHGVSSDPVVVVDAQTLLVPNFSYDGEAPGMYLVSDAQYPRPAKVAALPSPPPVLLDTSSREVWQEAGKPRPPGALVCSASDELHGESFSAREL</sequence>
<keyword evidence="1" id="KW-0677">Repeat</keyword>
<feature type="compositionally biased region" description="Basic and acidic residues" evidence="2">
    <location>
        <begin position="437"/>
        <end position="449"/>
    </location>
</feature>
<dbReference type="PANTHER" id="PTHR24036">
    <property type="entry name" value="SKELETOR-RELATED"/>
    <property type="match status" value="1"/>
</dbReference>
<feature type="region of interest" description="Disordered" evidence="2">
    <location>
        <begin position="420"/>
        <end position="449"/>
    </location>
</feature>
<dbReference type="InterPro" id="IPR019545">
    <property type="entry name" value="DM13_domain"/>
</dbReference>
<gene>
    <name evidence="4" type="ORF">PYW07_010314</name>
</gene>
<comment type="caution">
    <text evidence="4">The sequence shown here is derived from an EMBL/GenBank/DDBJ whole genome shotgun (WGS) entry which is preliminary data.</text>
</comment>
<feature type="region of interest" description="Disordered" evidence="2">
    <location>
        <begin position="1"/>
        <end position="25"/>
    </location>
</feature>
<name>A0AAD8DQG3_MYTSE</name>